<evidence type="ECO:0000259" key="3">
    <source>
        <dbReference type="SMART" id="SM01117"/>
    </source>
</evidence>
<dbReference type="AlphaFoldDB" id="A0AAV7Y3M2"/>
<evidence type="ECO:0000313" key="5">
    <source>
        <dbReference type="Proteomes" id="UP001075354"/>
    </source>
</evidence>
<evidence type="ECO:0000256" key="1">
    <source>
        <dbReference type="ARBA" id="ARBA00038357"/>
    </source>
</evidence>
<organism evidence="4 5">
    <name type="scientific">Megalurothrips usitatus</name>
    <name type="common">bean blossom thrips</name>
    <dbReference type="NCBI Taxonomy" id="439358"/>
    <lineage>
        <taxon>Eukaryota</taxon>
        <taxon>Metazoa</taxon>
        <taxon>Ecdysozoa</taxon>
        <taxon>Arthropoda</taxon>
        <taxon>Hexapoda</taxon>
        <taxon>Insecta</taxon>
        <taxon>Pterygota</taxon>
        <taxon>Neoptera</taxon>
        <taxon>Paraneoptera</taxon>
        <taxon>Thysanoptera</taxon>
        <taxon>Terebrantia</taxon>
        <taxon>Thripoidea</taxon>
        <taxon>Thripidae</taxon>
        <taxon>Megalurothrips</taxon>
    </lineage>
</organism>
<comment type="similarity">
    <text evidence="1">Belongs to the cytochrome b5 family. MAPR subfamily.</text>
</comment>
<dbReference type="PANTHER" id="PTHR10281:SF4">
    <property type="entry name" value="NEUFERRICIN"/>
    <property type="match status" value="1"/>
</dbReference>
<name>A0AAV7Y3M2_9NEOP</name>
<comment type="caution">
    <text evidence="4">The sequence shown here is derived from an EMBL/GenBank/DDBJ whole genome shotgun (WGS) entry which is preliminary data.</text>
</comment>
<dbReference type="EMBL" id="JAPTSV010000001">
    <property type="protein sequence ID" value="KAJ1531878.1"/>
    <property type="molecule type" value="Genomic_DNA"/>
</dbReference>
<dbReference type="PANTHER" id="PTHR10281">
    <property type="entry name" value="MEMBRANE-ASSOCIATED PROGESTERONE RECEPTOR COMPONENT-RELATED"/>
    <property type="match status" value="1"/>
</dbReference>
<dbReference type="InterPro" id="IPR050577">
    <property type="entry name" value="MAPR/NEUFC/NENF-like"/>
</dbReference>
<feature type="region of interest" description="Disordered" evidence="2">
    <location>
        <begin position="262"/>
        <end position="289"/>
    </location>
</feature>
<proteinExistence type="inferred from homology"/>
<dbReference type="InterPro" id="IPR001199">
    <property type="entry name" value="Cyt_B5-like_heme/steroid-bd"/>
</dbReference>
<sequence length="289" mass="32399">MSFKAATVGVLFLAISVTYLHEYHRDKIMILSNITIVKRSLAVIHDFIVKLSSKISLSVHHSNPKDKTDRLFSTEEVAKFNGEEGSPGIYLVILGKVYDVSRGSKHYGPGGSYHAFAGRDASRAFVTGDFSENGTTDDVTGLTPDDLKSIQDWSQFYHNEYTYKGKLIGRYYNSEGDRTDYYNEVERLIKVASEASAAQNADYQKYPPCNAEWTPEAGSRVWCSNRSGGIERDWVGVPRKYYKPGSDSYRCACIQIHGEATHPDSKQKKGNVIEYKDCPPSSESCRVKD</sequence>
<keyword evidence="5" id="KW-1185">Reference proteome</keyword>
<dbReference type="SUPFAM" id="SSF55856">
    <property type="entry name" value="Cytochrome b5-like heme/steroid binding domain"/>
    <property type="match status" value="1"/>
</dbReference>
<evidence type="ECO:0000256" key="2">
    <source>
        <dbReference type="SAM" id="MobiDB-lite"/>
    </source>
</evidence>
<protein>
    <recommendedName>
        <fullName evidence="3">Cytochrome b5 heme-binding domain-containing protein</fullName>
    </recommendedName>
</protein>
<dbReference type="Proteomes" id="UP001075354">
    <property type="component" value="Chromosome 1"/>
</dbReference>
<dbReference type="SMART" id="SM01117">
    <property type="entry name" value="Cyt-b5"/>
    <property type="match status" value="1"/>
</dbReference>
<dbReference type="Pfam" id="PF00173">
    <property type="entry name" value="Cyt-b5"/>
    <property type="match status" value="1"/>
</dbReference>
<dbReference type="GO" id="GO:0012505">
    <property type="term" value="C:endomembrane system"/>
    <property type="evidence" value="ECO:0007669"/>
    <property type="project" value="TreeGrafter"/>
</dbReference>
<accession>A0AAV7Y3M2</accession>
<reference evidence="4" key="1">
    <citation type="submission" date="2022-12" db="EMBL/GenBank/DDBJ databases">
        <title>Chromosome-level genome assembly of the bean flower thrips Megalurothrips usitatus.</title>
        <authorList>
            <person name="Ma L."/>
            <person name="Liu Q."/>
            <person name="Li H."/>
            <person name="Cai W."/>
        </authorList>
    </citation>
    <scope>NUCLEOTIDE SEQUENCE</scope>
    <source>
        <strain evidence="4">Cailab_2022a</strain>
    </source>
</reference>
<gene>
    <name evidence="4" type="ORF">ONE63_000526</name>
</gene>
<evidence type="ECO:0000313" key="4">
    <source>
        <dbReference type="EMBL" id="KAJ1531878.1"/>
    </source>
</evidence>
<dbReference type="Gene3D" id="3.10.120.10">
    <property type="entry name" value="Cytochrome b5-like heme/steroid binding domain"/>
    <property type="match status" value="1"/>
</dbReference>
<feature type="domain" description="Cytochrome b5 heme-binding" evidence="3">
    <location>
        <begin position="72"/>
        <end position="168"/>
    </location>
</feature>
<dbReference type="InterPro" id="IPR036400">
    <property type="entry name" value="Cyt_B5-like_heme/steroid_sf"/>
</dbReference>
<dbReference type="FunFam" id="3.10.120.10:FF:000003">
    <property type="entry name" value="membrane-associated progesterone receptor component 1"/>
    <property type="match status" value="1"/>
</dbReference>
<dbReference type="GO" id="GO:0016020">
    <property type="term" value="C:membrane"/>
    <property type="evidence" value="ECO:0007669"/>
    <property type="project" value="TreeGrafter"/>
</dbReference>